<reference evidence="13 14" key="1">
    <citation type="submission" date="2024-04" db="EMBL/GenBank/DDBJ databases">
        <title>Human intestinal bacterial collection.</title>
        <authorList>
            <person name="Pauvert C."/>
            <person name="Hitch T.C.A."/>
            <person name="Clavel T."/>
        </authorList>
    </citation>
    <scope>NUCLEOTIDE SEQUENCE [LARGE SCALE GENOMIC DNA]</scope>
    <source>
        <strain evidence="13 14">CLA-KB-H42</strain>
    </source>
</reference>
<dbReference type="RefSeq" id="WP_180963599.1">
    <property type="nucleotide sequence ID" value="NZ_JBBNOP010000001.1"/>
</dbReference>
<feature type="transmembrane region" description="Helical" evidence="11">
    <location>
        <begin position="395"/>
        <end position="420"/>
    </location>
</feature>
<feature type="transmembrane region" description="Helical" evidence="11">
    <location>
        <begin position="177"/>
        <end position="200"/>
    </location>
</feature>
<feature type="transmembrane region" description="Helical" evidence="11">
    <location>
        <begin position="325"/>
        <end position="347"/>
    </location>
</feature>
<proteinExistence type="inferred from homology"/>
<keyword evidence="9 11" id="KW-0472">Membrane</keyword>
<dbReference type="PANTHER" id="PTHR30341">
    <property type="entry name" value="SODIUM ION/PROTON ANTIPORTER NHAA-RELATED"/>
    <property type="match status" value="1"/>
</dbReference>
<feature type="transmembrane region" description="Helical" evidence="11">
    <location>
        <begin position="432"/>
        <end position="451"/>
    </location>
</feature>
<keyword evidence="8 11" id="KW-0406">Ion transport</keyword>
<evidence type="ECO:0000256" key="4">
    <source>
        <dbReference type="ARBA" id="ARBA00022475"/>
    </source>
</evidence>
<keyword evidence="7 11" id="KW-0915">Sodium</keyword>
<evidence type="ECO:0000256" key="1">
    <source>
        <dbReference type="ARBA" id="ARBA00004429"/>
    </source>
</evidence>
<name>A0ABV1J9Z1_9ACTN</name>
<dbReference type="InterPro" id="IPR004670">
    <property type="entry name" value="NhaA"/>
</dbReference>
<keyword evidence="4 11" id="KW-1003">Cell membrane</keyword>
<dbReference type="PANTHER" id="PTHR30341:SF0">
    <property type="entry name" value="NA(+)_H(+) ANTIPORTER NHAA"/>
    <property type="match status" value="1"/>
</dbReference>
<evidence type="ECO:0000256" key="3">
    <source>
        <dbReference type="ARBA" id="ARBA00022449"/>
    </source>
</evidence>
<comment type="caution">
    <text evidence="13">The sequence shown here is derived from an EMBL/GenBank/DDBJ whole genome shotgun (WGS) entry which is preliminary data.</text>
</comment>
<evidence type="ECO:0000256" key="6">
    <source>
        <dbReference type="ARBA" id="ARBA00022989"/>
    </source>
</evidence>
<evidence type="ECO:0000256" key="10">
    <source>
        <dbReference type="ARBA" id="ARBA00023201"/>
    </source>
</evidence>
<feature type="transmembrane region" description="Helical" evidence="11">
    <location>
        <begin position="80"/>
        <end position="100"/>
    </location>
</feature>
<evidence type="ECO:0000256" key="2">
    <source>
        <dbReference type="ARBA" id="ARBA00022448"/>
    </source>
</evidence>
<organism evidence="13 14">
    <name type="scientific">Raoultibacter massiliensis</name>
    <dbReference type="NCBI Taxonomy" id="1852371"/>
    <lineage>
        <taxon>Bacteria</taxon>
        <taxon>Bacillati</taxon>
        <taxon>Actinomycetota</taxon>
        <taxon>Coriobacteriia</taxon>
        <taxon>Eggerthellales</taxon>
        <taxon>Eggerthellaceae</taxon>
        <taxon>Raoultibacter</taxon>
    </lineage>
</organism>
<dbReference type="Proteomes" id="UP001487305">
    <property type="component" value="Unassembled WGS sequence"/>
</dbReference>
<comment type="similarity">
    <text evidence="11">Belongs to the NhaA Na(+)/H(+) (TC 2.A.33) antiporter family.</text>
</comment>
<dbReference type="Pfam" id="PF06965">
    <property type="entry name" value="Na_H_antiport_1"/>
    <property type="match status" value="1"/>
</dbReference>
<gene>
    <name evidence="11 13" type="primary">nhaA</name>
    <name evidence="13" type="ORF">AAA083_01240</name>
</gene>
<evidence type="ECO:0000256" key="8">
    <source>
        <dbReference type="ARBA" id="ARBA00023065"/>
    </source>
</evidence>
<evidence type="ECO:0000313" key="13">
    <source>
        <dbReference type="EMBL" id="MEQ3361593.1"/>
    </source>
</evidence>
<feature type="transmembrane region" description="Helical" evidence="11">
    <location>
        <begin position="206"/>
        <end position="222"/>
    </location>
</feature>
<feature type="transmembrane region" description="Helical" evidence="11">
    <location>
        <begin position="151"/>
        <end position="170"/>
    </location>
</feature>
<evidence type="ECO:0000256" key="7">
    <source>
        <dbReference type="ARBA" id="ARBA00023053"/>
    </source>
</evidence>
<dbReference type="Gene3D" id="1.20.1530.10">
    <property type="entry name" value="Na+/H+ antiporter like domain"/>
    <property type="match status" value="1"/>
</dbReference>
<keyword evidence="5 11" id="KW-0812">Transmembrane</keyword>
<comment type="subcellular location">
    <subcellularLocation>
        <location evidence="1">Cell inner membrane</location>
        <topology evidence="1">Multi-pass membrane protein</topology>
    </subcellularLocation>
    <subcellularLocation>
        <location evidence="11">Cell membrane</location>
        <topology evidence="11">Multi-pass membrane protein</topology>
    </subcellularLocation>
</comment>
<evidence type="ECO:0000256" key="5">
    <source>
        <dbReference type="ARBA" id="ARBA00022692"/>
    </source>
</evidence>
<evidence type="ECO:0000256" key="12">
    <source>
        <dbReference type="SAM" id="MobiDB-lite"/>
    </source>
</evidence>
<evidence type="ECO:0000256" key="9">
    <source>
        <dbReference type="ARBA" id="ARBA00023136"/>
    </source>
</evidence>
<feature type="transmembrane region" description="Helical" evidence="11">
    <location>
        <begin position="120"/>
        <end position="139"/>
    </location>
</feature>
<comment type="catalytic activity">
    <reaction evidence="11">
        <text>Na(+)(in) + 2 H(+)(out) = Na(+)(out) + 2 H(+)(in)</text>
        <dbReference type="Rhea" id="RHEA:29251"/>
        <dbReference type="ChEBI" id="CHEBI:15378"/>
        <dbReference type="ChEBI" id="CHEBI:29101"/>
    </reaction>
</comment>
<feature type="transmembrane region" description="Helical" evidence="11">
    <location>
        <begin position="234"/>
        <end position="262"/>
    </location>
</feature>
<keyword evidence="6 11" id="KW-1133">Transmembrane helix</keyword>
<keyword evidence="14" id="KW-1185">Reference proteome</keyword>
<comment type="function">
    <text evidence="11">Na(+)/H(+) antiporter that extrudes sodium in exchange for external protons.</text>
</comment>
<keyword evidence="10 11" id="KW-0739">Sodium transport</keyword>
<protein>
    <recommendedName>
        <fullName evidence="11">Na(+)/H(+) antiporter NhaA</fullName>
    </recommendedName>
    <alternativeName>
        <fullName evidence="11">Sodium/proton antiporter NhaA</fullName>
    </alternativeName>
</protein>
<feature type="region of interest" description="Disordered" evidence="12">
    <location>
        <begin position="522"/>
        <end position="549"/>
    </location>
</feature>
<keyword evidence="2 11" id="KW-0813">Transport</keyword>
<feature type="transmembrane region" description="Helical" evidence="11">
    <location>
        <begin position="359"/>
        <end position="383"/>
    </location>
</feature>
<dbReference type="InterPro" id="IPR023171">
    <property type="entry name" value="Na/H_antiporter_dom_sf"/>
</dbReference>
<dbReference type="HAMAP" id="MF_01844">
    <property type="entry name" value="NhaA"/>
    <property type="match status" value="1"/>
</dbReference>
<feature type="transmembrane region" description="Helical" evidence="11">
    <location>
        <begin position="40"/>
        <end position="60"/>
    </location>
</feature>
<evidence type="ECO:0000256" key="11">
    <source>
        <dbReference type="HAMAP-Rule" id="MF_01844"/>
    </source>
</evidence>
<accession>A0ABV1J9Z1</accession>
<dbReference type="NCBIfam" id="TIGR00773">
    <property type="entry name" value="NhaA"/>
    <property type="match status" value="1"/>
</dbReference>
<dbReference type="EMBL" id="JBBNOP010000001">
    <property type="protein sequence ID" value="MEQ3361593.1"/>
    <property type="molecule type" value="Genomic_DNA"/>
</dbReference>
<evidence type="ECO:0000313" key="14">
    <source>
        <dbReference type="Proteomes" id="UP001487305"/>
    </source>
</evidence>
<keyword evidence="3 11" id="KW-0050">Antiport</keyword>
<sequence>MTGNSAGNEAGKDSLFIQEVAGHQALYKRIIQLFHSSTKAAAFMLIAAIAALVIANTAFYDQFYAFWHTEVGFFFGEAKAEMSLAHVINDIFMAVFFLLVGLEIKYEMTVGELTNIRQALLPIVAAFGGVFFPIIIYLIFNATNPETAHGWGVPTATDIAFALGIMALLGNRVPNGIRVFLSTLAVADDIIAILVIAIFYGQSPSAFWLAAAAVVFVALIVMNRRHVYSLTPYILVGIVLWYCVFMSGVHSTIAGVLLAFAIPSGSRVNLKSFISWSGNRIKEAKELYEPNDPVIGQKDYIETVSRLSRVARQVVPPATRLENKLYPWVYFAILPLFALTNADVSFVDGSLGNIFADPALYGVFFGLLIGKPVGIMLFSFIIVKTKLASLPEHANWGHMFGAGILGGVGFTMAIFVANLAFDDPAIVTTAKLAILSASLIAGVVGFLVLFIQANAARKKGVAYIATAPDGAAHPASDKEYMEAGKRMLEEIESPLLKEEIEAAQREGDGYAEIVVELGIDGERSDRAAAEGSDDPDRLDGAGPDERKRD</sequence>